<feature type="region of interest" description="Disordered" evidence="1">
    <location>
        <begin position="325"/>
        <end position="347"/>
    </location>
</feature>
<feature type="compositionally biased region" description="Polar residues" evidence="1">
    <location>
        <begin position="392"/>
        <end position="407"/>
    </location>
</feature>
<protein>
    <submittedName>
        <fullName evidence="2">Uncharacterized protein</fullName>
    </submittedName>
</protein>
<dbReference type="AlphaFoldDB" id="A0A3N4HJB8"/>
<feature type="region of interest" description="Disordered" evidence="1">
    <location>
        <begin position="1"/>
        <end position="23"/>
    </location>
</feature>
<evidence type="ECO:0000313" key="2">
    <source>
        <dbReference type="EMBL" id="RPA72688.1"/>
    </source>
</evidence>
<organism evidence="2 3">
    <name type="scientific">Ascobolus immersus RN42</name>
    <dbReference type="NCBI Taxonomy" id="1160509"/>
    <lineage>
        <taxon>Eukaryota</taxon>
        <taxon>Fungi</taxon>
        <taxon>Dikarya</taxon>
        <taxon>Ascomycota</taxon>
        <taxon>Pezizomycotina</taxon>
        <taxon>Pezizomycetes</taxon>
        <taxon>Pezizales</taxon>
        <taxon>Ascobolaceae</taxon>
        <taxon>Ascobolus</taxon>
    </lineage>
</organism>
<dbReference type="EMBL" id="ML119851">
    <property type="protein sequence ID" value="RPA72688.1"/>
    <property type="molecule type" value="Genomic_DNA"/>
</dbReference>
<evidence type="ECO:0000313" key="3">
    <source>
        <dbReference type="Proteomes" id="UP000275078"/>
    </source>
</evidence>
<evidence type="ECO:0000256" key="1">
    <source>
        <dbReference type="SAM" id="MobiDB-lite"/>
    </source>
</evidence>
<reference evidence="2 3" key="1">
    <citation type="journal article" date="2018" name="Nat. Ecol. Evol.">
        <title>Pezizomycetes genomes reveal the molecular basis of ectomycorrhizal truffle lifestyle.</title>
        <authorList>
            <person name="Murat C."/>
            <person name="Payen T."/>
            <person name="Noel B."/>
            <person name="Kuo A."/>
            <person name="Morin E."/>
            <person name="Chen J."/>
            <person name="Kohler A."/>
            <person name="Krizsan K."/>
            <person name="Balestrini R."/>
            <person name="Da Silva C."/>
            <person name="Montanini B."/>
            <person name="Hainaut M."/>
            <person name="Levati E."/>
            <person name="Barry K.W."/>
            <person name="Belfiori B."/>
            <person name="Cichocki N."/>
            <person name="Clum A."/>
            <person name="Dockter R.B."/>
            <person name="Fauchery L."/>
            <person name="Guy J."/>
            <person name="Iotti M."/>
            <person name="Le Tacon F."/>
            <person name="Lindquist E.A."/>
            <person name="Lipzen A."/>
            <person name="Malagnac F."/>
            <person name="Mello A."/>
            <person name="Molinier V."/>
            <person name="Miyauchi S."/>
            <person name="Poulain J."/>
            <person name="Riccioni C."/>
            <person name="Rubini A."/>
            <person name="Sitrit Y."/>
            <person name="Splivallo R."/>
            <person name="Traeger S."/>
            <person name="Wang M."/>
            <person name="Zifcakova L."/>
            <person name="Wipf D."/>
            <person name="Zambonelli A."/>
            <person name="Paolocci F."/>
            <person name="Nowrousian M."/>
            <person name="Ottonello S."/>
            <person name="Baldrian P."/>
            <person name="Spatafora J.W."/>
            <person name="Henrissat B."/>
            <person name="Nagy L.G."/>
            <person name="Aury J.M."/>
            <person name="Wincker P."/>
            <person name="Grigoriev I.V."/>
            <person name="Bonfante P."/>
            <person name="Martin F.M."/>
        </authorList>
    </citation>
    <scope>NUCLEOTIDE SEQUENCE [LARGE SCALE GENOMIC DNA]</scope>
    <source>
        <strain evidence="2 3">RN42</strain>
    </source>
</reference>
<feature type="compositionally biased region" description="Basic and acidic residues" evidence="1">
    <location>
        <begin position="379"/>
        <end position="389"/>
    </location>
</feature>
<accession>A0A3N4HJB8</accession>
<name>A0A3N4HJB8_ASCIM</name>
<gene>
    <name evidence="2" type="ORF">BJ508DRAFT_334809</name>
</gene>
<sequence length="576" mass="64848">MATPIPGPVSSPHTPTTYPFSVGNRPSPRAPIEVLPEVIPEVIPEAIPETIPEAIPESIPETPAQHLPNPSIRRYLFETYLNPVVSRLRTLWDFLVFLSYVMFPGPRPAPRFNSNFWLSRNVFPSIFIAYNFLHYWFKWSFDYLGWLIDRVPKLLEWIYISIIIPAISVDYTIPEKNEMKKNGQWPPSCFWVRRGGSSAKFFTLYGLILPLLSAYVLSPFICNVWNKPVDTERHIHWRAPSLHPTALDRDPRAPYLGEVPLVWKAKNWWAVYVSPPSIGEDSWLATRRMGMKFRDDSEPSNGVLGLLSSKMPVVEKASRMRSFMSSWSAEHPSESAQGNREEEVGEAELELDLMPDSSSYLSRASSVLSSILSSRKSHQFKDGNTHTEDSDSGTYYGTEAQLTGQSTSRKEAMASRKPSGPITSKEKHNSRTLALIEKDIATYKPAKFTNFHIDEKASQCRYDELTITSADFYKTVLELRTSPADKICAGPKYFDETAPIPTQRCQNLDVELKGGLISMCGAAKIGVEITCRELGDILWWVMKSCRVGEKMGSGSIWLEGKKGSGRAAIIAKEAVI</sequence>
<feature type="region of interest" description="Disordered" evidence="1">
    <location>
        <begin position="375"/>
        <end position="429"/>
    </location>
</feature>
<feature type="compositionally biased region" description="Polar residues" evidence="1">
    <location>
        <begin position="325"/>
        <end position="338"/>
    </location>
</feature>
<proteinExistence type="predicted"/>
<keyword evidence="3" id="KW-1185">Reference proteome</keyword>
<dbReference type="Proteomes" id="UP000275078">
    <property type="component" value="Unassembled WGS sequence"/>
</dbReference>